<feature type="compositionally biased region" description="Polar residues" evidence="1">
    <location>
        <begin position="1"/>
        <end position="11"/>
    </location>
</feature>
<evidence type="ECO:0000313" key="2">
    <source>
        <dbReference type="EMBL" id="MPN32894.1"/>
    </source>
</evidence>
<feature type="compositionally biased region" description="Basic and acidic residues" evidence="1">
    <location>
        <begin position="12"/>
        <end position="24"/>
    </location>
</feature>
<accession>A0A645H9E2</accession>
<comment type="caution">
    <text evidence="2">The sequence shown here is derived from an EMBL/GenBank/DDBJ whole genome shotgun (WGS) entry which is preliminary data.</text>
</comment>
<dbReference type="AlphaFoldDB" id="A0A645H9E2"/>
<feature type="region of interest" description="Disordered" evidence="1">
    <location>
        <begin position="1"/>
        <end position="25"/>
    </location>
</feature>
<name>A0A645H9E2_9ZZZZ</name>
<proteinExistence type="predicted"/>
<gene>
    <name evidence="2" type="ORF">SDC9_180377</name>
</gene>
<reference evidence="2" key="1">
    <citation type="submission" date="2019-08" db="EMBL/GenBank/DDBJ databases">
        <authorList>
            <person name="Kucharzyk K."/>
            <person name="Murdoch R.W."/>
            <person name="Higgins S."/>
            <person name="Loffler F."/>
        </authorList>
    </citation>
    <scope>NUCLEOTIDE SEQUENCE</scope>
</reference>
<organism evidence="2">
    <name type="scientific">bioreactor metagenome</name>
    <dbReference type="NCBI Taxonomy" id="1076179"/>
    <lineage>
        <taxon>unclassified sequences</taxon>
        <taxon>metagenomes</taxon>
        <taxon>ecological metagenomes</taxon>
    </lineage>
</organism>
<protein>
    <submittedName>
        <fullName evidence="2">Uncharacterized protein</fullName>
    </submittedName>
</protein>
<evidence type="ECO:0000256" key="1">
    <source>
        <dbReference type="SAM" id="MobiDB-lite"/>
    </source>
</evidence>
<dbReference type="EMBL" id="VSSQ01085153">
    <property type="protein sequence ID" value="MPN32894.1"/>
    <property type="molecule type" value="Genomic_DNA"/>
</dbReference>
<sequence length="80" mass="8888">MGAQLSDQSLCSDERQRGGDHPACDPHLLQTHQRFTGGIGMQRRKNQMTGLCGFKGYFCCFSIADFTHHDNVGILTQQST</sequence>